<dbReference type="Pfam" id="PF01451">
    <property type="entry name" value="LMWPc"/>
    <property type="match status" value="1"/>
</dbReference>
<reference evidence="3 4" key="1">
    <citation type="submission" date="2017-12" db="EMBL/GenBank/DDBJ databases">
        <title>The genome sequence of Caulobacter flavus CGMCC1 15093.</title>
        <authorList>
            <person name="Gao J."/>
            <person name="Mao X."/>
            <person name="Sun J."/>
        </authorList>
    </citation>
    <scope>NUCLEOTIDE SEQUENCE [LARGE SCALE GENOMIC DNA]</scope>
    <source>
        <strain evidence="3 4">CGMCC1 15093</strain>
    </source>
</reference>
<protein>
    <submittedName>
        <fullName evidence="3">ArsR family transcriptional regulator</fullName>
    </submittedName>
</protein>
<dbReference type="SMART" id="SM00226">
    <property type="entry name" value="LMWPc"/>
    <property type="match status" value="1"/>
</dbReference>
<dbReference type="InterPro" id="IPR036196">
    <property type="entry name" value="Ptyr_pPase_sf"/>
</dbReference>
<dbReference type="GO" id="GO:0046685">
    <property type="term" value="P:response to arsenic-containing substance"/>
    <property type="evidence" value="ECO:0007669"/>
    <property type="project" value="UniProtKB-KW"/>
</dbReference>
<comment type="caution">
    <text evidence="3">The sequence shown here is derived from an EMBL/GenBank/DDBJ whole genome shotgun (WGS) entry which is preliminary data.</text>
</comment>
<feature type="domain" description="Phosphotyrosine protein phosphatase I" evidence="2">
    <location>
        <begin position="8"/>
        <end position="149"/>
    </location>
</feature>
<dbReference type="InterPro" id="IPR023485">
    <property type="entry name" value="Ptyr_pPase"/>
</dbReference>
<dbReference type="PANTHER" id="PTHR43428">
    <property type="entry name" value="ARSENATE REDUCTASE"/>
    <property type="match status" value="1"/>
</dbReference>
<dbReference type="CDD" id="cd16345">
    <property type="entry name" value="LMWP_ArsC"/>
    <property type="match status" value="1"/>
</dbReference>
<dbReference type="Gene3D" id="3.40.50.2300">
    <property type="match status" value="1"/>
</dbReference>
<dbReference type="Proteomes" id="UP000234483">
    <property type="component" value="Unassembled WGS sequence"/>
</dbReference>
<gene>
    <name evidence="3" type="ORF">CFHF_18655</name>
</gene>
<evidence type="ECO:0000313" key="4">
    <source>
        <dbReference type="Proteomes" id="UP000234483"/>
    </source>
</evidence>
<dbReference type="PANTHER" id="PTHR43428:SF1">
    <property type="entry name" value="ARSENATE REDUCTASE"/>
    <property type="match status" value="1"/>
</dbReference>
<organism evidence="3 4">
    <name type="scientific">Caulobacter flavus</name>
    <dbReference type="NCBI Taxonomy" id="1679497"/>
    <lineage>
        <taxon>Bacteria</taxon>
        <taxon>Pseudomonadati</taxon>
        <taxon>Pseudomonadota</taxon>
        <taxon>Alphaproteobacteria</taxon>
        <taxon>Caulobacterales</taxon>
        <taxon>Caulobacteraceae</taxon>
        <taxon>Caulobacter</taxon>
    </lineage>
</organism>
<accession>A0A2N5CPV1</accession>
<name>A0A2N5CPV1_9CAUL</name>
<dbReference type="AlphaFoldDB" id="A0A2N5CPV1"/>
<dbReference type="SUPFAM" id="SSF52788">
    <property type="entry name" value="Phosphotyrosine protein phosphatases I"/>
    <property type="match status" value="1"/>
</dbReference>
<evidence type="ECO:0000313" key="3">
    <source>
        <dbReference type="EMBL" id="PLR09162.1"/>
    </source>
</evidence>
<keyword evidence="1" id="KW-0059">Arsenical resistance</keyword>
<sequence length="177" mass="19431">MITEHRPMNVLFLCTHNSARSIMAECIMNRVGAGRFKAFSAGSMASGVVNPYAINLLKHLNYKTDDLRSKNWDEFAVLNNPDAPELDFVFTVCDNAAGEVCPVWPGQPMSAHWGIPNPGDAAGSEAEIALAFADAYRQLNNRITLFCALPMNSLDRLSLQRRLDEIGQSRTADDTAA</sequence>
<evidence type="ECO:0000256" key="1">
    <source>
        <dbReference type="ARBA" id="ARBA00022849"/>
    </source>
</evidence>
<dbReference type="EMBL" id="PJRQ01000040">
    <property type="protein sequence ID" value="PLR09162.1"/>
    <property type="molecule type" value="Genomic_DNA"/>
</dbReference>
<evidence type="ECO:0000259" key="2">
    <source>
        <dbReference type="SMART" id="SM00226"/>
    </source>
</evidence>
<dbReference type="RefSeq" id="WP_101714486.1">
    <property type="nucleotide sequence ID" value="NZ_PJRQ01000040.1"/>
</dbReference>
<proteinExistence type="predicted"/>